<evidence type="ECO:0000256" key="1">
    <source>
        <dbReference type="ARBA" id="ARBA00014389"/>
    </source>
</evidence>
<dbReference type="EMBL" id="KP735609">
    <property type="protein sequence ID" value="ALU09124.1"/>
    <property type="molecule type" value="Viral_cRNA"/>
</dbReference>
<evidence type="ECO:0000256" key="6">
    <source>
        <dbReference type="ARBA" id="ARBA00023086"/>
    </source>
</evidence>
<evidence type="ECO:0000256" key="2">
    <source>
        <dbReference type="ARBA" id="ARBA00022497"/>
    </source>
</evidence>
<dbReference type="Pfam" id="PF03216">
    <property type="entry name" value="Rhabdo_ncap_2"/>
    <property type="match status" value="1"/>
</dbReference>
<evidence type="ECO:0000256" key="9">
    <source>
        <dbReference type="RuleBase" id="RU369108"/>
    </source>
</evidence>
<keyword evidence="4 9" id="KW-0946">Virion</keyword>
<keyword evidence="7 9" id="KW-0687">Ribonucleoprotein</keyword>
<evidence type="ECO:0000313" key="11">
    <source>
        <dbReference type="Proteomes" id="UP000143247"/>
    </source>
</evidence>
<dbReference type="KEGG" id="vg:37627564"/>
<proteinExistence type="inferred from homology"/>
<organism evidence="10 11">
    <name type="scientific">Diachasmimorpha longicaudata rhabdovirus</name>
    <dbReference type="NCBI Taxonomy" id="1585246"/>
    <lineage>
        <taxon>Viruses</taxon>
        <taxon>Riboviria</taxon>
        <taxon>Orthornavirae</taxon>
        <taxon>Negarnaviricota</taxon>
        <taxon>Haploviricotina</taxon>
        <taxon>Monjiviricetes</taxon>
        <taxon>Mononegavirales</taxon>
        <taxon>Rhabdoviridae</taxon>
    </lineage>
</organism>
<evidence type="ECO:0000256" key="4">
    <source>
        <dbReference type="ARBA" id="ARBA00022844"/>
    </source>
</evidence>
<comment type="similarity">
    <text evidence="9">Belongs to the nucleorhabdovirus nucleocapsid protein family.</text>
</comment>
<evidence type="ECO:0000313" key="10">
    <source>
        <dbReference type="EMBL" id="ALU09124.1"/>
    </source>
</evidence>
<evidence type="ECO:0000256" key="7">
    <source>
        <dbReference type="ARBA" id="ARBA00023274"/>
    </source>
</evidence>
<evidence type="ECO:0000256" key="8">
    <source>
        <dbReference type="ARBA" id="ARBA00033344"/>
    </source>
</evidence>
<accession>A0A0X9JZ07</accession>
<dbReference type="GO" id="GO:1990904">
    <property type="term" value="C:ribonucleoprotein complex"/>
    <property type="evidence" value="ECO:0007669"/>
    <property type="project" value="UniProtKB-UniRule"/>
</dbReference>
<keyword evidence="9" id="KW-1035">Host cytoplasm</keyword>
<reference evidence="10 11" key="1">
    <citation type="submission" date="2015-02" db="EMBL/GenBank/DDBJ databases">
        <title>Diachasmimorpha longicaudata rhabdovirus genome.</title>
        <authorList>
            <person name="Simmonds T.J."/>
            <person name="Burke G.R."/>
        </authorList>
    </citation>
    <scope>NUCLEOTIDE SEQUENCE [LARGE SCALE GENOMIC DNA]</scope>
    <source>
        <strain evidence="10">UGA</strain>
    </source>
</reference>
<dbReference type="GeneID" id="37627564"/>
<evidence type="ECO:0000256" key="5">
    <source>
        <dbReference type="ARBA" id="ARBA00022884"/>
    </source>
</evidence>
<evidence type="ECO:0000256" key="3">
    <source>
        <dbReference type="ARBA" id="ARBA00022561"/>
    </source>
</evidence>
<keyword evidence="5 9" id="KW-0694">RNA-binding</keyword>
<dbReference type="Proteomes" id="UP000143247">
    <property type="component" value="Segment"/>
</dbReference>
<dbReference type="OrthoDB" id="39355at10239"/>
<comment type="subcellular location">
    <subcellularLocation>
        <location evidence="9">Virion</location>
    </subcellularLocation>
    <subcellularLocation>
        <location evidence="9">Host cytoplasm</location>
    </subcellularLocation>
</comment>
<dbReference type="InterPro" id="IPR004902">
    <property type="entry name" value="Rhabdo_ncap_2"/>
</dbReference>
<protein>
    <recommendedName>
        <fullName evidence="1 9">Nucleoprotein</fullName>
        <shortName evidence="9">NP</shortName>
        <shortName evidence="9">Protein N</shortName>
    </recommendedName>
    <alternativeName>
        <fullName evidence="8 9">Nucleocapsid protein</fullName>
    </alternativeName>
</protein>
<dbReference type="RefSeq" id="YP_009259645.1">
    <property type="nucleotide sequence ID" value="NC_030451.1"/>
</dbReference>
<name>A0A0X9JZ07_9RHAB</name>
<keyword evidence="11" id="KW-1185">Reference proteome</keyword>
<dbReference type="GO" id="GO:0019013">
    <property type="term" value="C:viral nucleocapsid"/>
    <property type="evidence" value="ECO:0007669"/>
    <property type="project" value="UniProtKB-UniRule"/>
</dbReference>
<gene>
    <name evidence="10" type="primary">N</name>
    <name evidence="10" type="ORF">RS08_01</name>
</gene>
<comment type="subunit">
    <text evidence="9">Homomultimerizes to form the nucleocapsid. Binds to viral genomic RNA.</text>
</comment>
<dbReference type="GO" id="GO:0030430">
    <property type="term" value="C:host cell cytoplasm"/>
    <property type="evidence" value="ECO:0007669"/>
    <property type="project" value="UniProtKB-SubCell"/>
</dbReference>
<keyword evidence="3 9" id="KW-0167">Capsid protein</keyword>
<dbReference type="GO" id="GO:0019029">
    <property type="term" value="C:helical viral capsid"/>
    <property type="evidence" value="ECO:0007669"/>
    <property type="project" value="UniProtKB-UniRule"/>
</dbReference>
<sequence>MELYNTIINGAKEIDIGGSNPMTGALSGWTDDSYKQLYGHVRITQLEVSFIPRILKAWFSTYYNHNIGNIDLSSLMMSTLSLITVSSVSKGQTSQTPNIQEMISIAENLGKVESQLRKNSPLIDHDSEKEDILAGDHEEQHSIDSSDVMYLSMISDPDYQDTLINIASFQALVMLRHITKTNTSVDKYQRESLTRTLKSLCPNTLLTADIPPPSAQFVTYFKLNCMKGNDVATSLLAYVMNLYMEARQSGATPLVDYLNAGCLTHLKGNGLALLELIFQVHLCTKLKLSDLFDMTYSSQCAQSIDRAYHHFKEYAELKSNDGKIIRPAQVTWWWARLFNDKYFMDMSIRNNYQYCLRLACILTCYQQQGSPLEAAGFGTVSAKELSKHNDFATKFVAHLTPDEDKFMGGALKILNTAVPGPSGTSRPPLDIESE</sequence>
<keyword evidence="2 9" id="KW-1139">Helical capsid protein</keyword>
<comment type="function">
    <text evidence="9">Encapsidates the genome, protecting it from nucleases. The encapsidated genomic RNA is termed the nucleocapsid (NC) and serves as template for viral transcription and replication.</text>
</comment>
<dbReference type="GO" id="GO:0003723">
    <property type="term" value="F:RNA binding"/>
    <property type="evidence" value="ECO:0007669"/>
    <property type="project" value="UniProtKB-UniRule"/>
</dbReference>
<keyword evidence="6 9" id="KW-0543">Viral nucleoprotein</keyword>